<dbReference type="Pfam" id="PF00730">
    <property type="entry name" value="HhH-GPD"/>
    <property type="match status" value="1"/>
</dbReference>
<dbReference type="RefSeq" id="WP_269414172.1">
    <property type="nucleotide sequence ID" value="NZ_JAPWGL010000001.1"/>
</dbReference>
<accession>A0ABT4KUC9</accession>
<evidence type="ECO:0000313" key="6">
    <source>
        <dbReference type="EMBL" id="MCZ4222370.1"/>
    </source>
</evidence>
<dbReference type="Proteomes" id="UP001144341">
    <property type="component" value="Unassembled WGS sequence"/>
</dbReference>
<dbReference type="InterPro" id="IPR011257">
    <property type="entry name" value="DNA_glycosylase"/>
</dbReference>
<feature type="domain" description="HhH-GPD" evidence="5">
    <location>
        <begin position="51"/>
        <end position="203"/>
    </location>
</feature>
<dbReference type="EMBL" id="JAPWGL010000001">
    <property type="protein sequence ID" value="MCZ4222370.1"/>
    <property type="molecule type" value="Genomic_DNA"/>
</dbReference>
<evidence type="ECO:0000256" key="3">
    <source>
        <dbReference type="ARBA" id="ARBA00022763"/>
    </source>
</evidence>
<protein>
    <recommendedName>
        <fullName evidence="2">DNA-3-methyladenine glycosylase II</fullName>
        <ecNumber evidence="2">3.2.2.21</ecNumber>
    </recommendedName>
</protein>
<gene>
    <name evidence="6" type="ORF">O0931_03575</name>
</gene>
<dbReference type="CDD" id="cd00056">
    <property type="entry name" value="ENDO3c"/>
    <property type="match status" value="1"/>
</dbReference>
<keyword evidence="3" id="KW-0227">DNA damage</keyword>
<proteinExistence type="predicted"/>
<comment type="catalytic activity">
    <reaction evidence="1">
        <text>Hydrolysis of alkylated DNA, releasing 3-methyladenine, 3-methylguanine, 7-methylguanine and 7-methyladenine.</text>
        <dbReference type="EC" id="3.2.2.21"/>
    </reaction>
</comment>
<dbReference type="SMART" id="SM00478">
    <property type="entry name" value="ENDO3c"/>
    <property type="match status" value="1"/>
</dbReference>
<dbReference type="EC" id="3.2.2.21" evidence="2"/>
<evidence type="ECO:0000256" key="2">
    <source>
        <dbReference type="ARBA" id="ARBA00012000"/>
    </source>
</evidence>
<sequence>MFEVFSKENFHQICDRLAEKDEALKHVINLFGYPPFWSRPNTFESLVHIILEQQVSLASALAALNKLRAKIVDITPENFLLLTDEELRACYFSRQKTIYVRHLAKSMVAGEIVLESLVSKDDAEIRTSLTKIKGIGNWTVDIYLIFILHHCDVFPLGDLAAVNALKKIKRLDIRTAPEIMLETISHWKPYRTIGTMLLWHYYLEERKPSAKLKGIF</sequence>
<dbReference type="InterPro" id="IPR051912">
    <property type="entry name" value="Alkylbase_DNA_Glycosylase/TA"/>
</dbReference>
<dbReference type="InterPro" id="IPR003265">
    <property type="entry name" value="HhH-GPD_domain"/>
</dbReference>
<dbReference type="PANTHER" id="PTHR43003:SF5">
    <property type="entry name" value="DNA-3-METHYLADENINE GLYCOSYLASE"/>
    <property type="match status" value="1"/>
</dbReference>
<dbReference type="Gene3D" id="1.10.340.30">
    <property type="entry name" value="Hypothetical protein, domain 2"/>
    <property type="match status" value="1"/>
</dbReference>
<evidence type="ECO:0000259" key="5">
    <source>
        <dbReference type="SMART" id="SM00478"/>
    </source>
</evidence>
<evidence type="ECO:0000256" key="1">
    <source>
        <dbReference type="ARBA" id="ARBA00000086"/>
    </source>
</evidence>
<keyword evidence="7" id="KW-1185">Reference proteome</keyword>
<dbReference type="Gene3D" id="1.10.1670.40">
    <property type="match status" value="1"/>
</dbReference>
<evidence type="ECO:0000313" key="7">
    <source>
        <dbReference type="Proteomes" id="UP001144341"/>
    </source>
</evidence>
<dbReference type="SUPFAM" id="SSF48150">
    <property type="entry name" value="DNA-glycosylase"/>
    <property type="match status" value="1"/>
</dbReference>
<organism evidence="6 7">
    <name type="scientific">Pedobacter rhodius</name>
    <dbReference type="NCBI Taxonomy" id="3004098"/>
    <lineage>
        <taxon>Bacteria</taxon>
        <taxon>Pseudomonadati</taxon>
        <taxon>Bacteroidota</taxon>
        <taxon>Sphingobacteriia</taxon>
        <taxon>Sphingobacteriales</taxon>
        <taxon>Sphingobacteriaceae</taxon>
        <taxon>Pedobacter</taxon>
    </lineage>
</organism>
<evidence type="ECO:0000256" key="4">
    <source>
        <dbReference type="ARBA" id="ARBA00023204"/>
    </source>
</evidence>
<name>A0ABT4KUC9_9SPHI</name>
<comment type="caution">
    <text evidence="6">The sequence shown here is derived from an EMBL/GenBank/DDBJ whole genome shotgun (WGS) entry which is preliminary data.</text>
</comment>
<dbReference type="PANTHER" id="PTHR43003">
    <property type="entry name" value="DNA-3-METHYLADENINE GLYCOSYLASE"/>
    <property type="match status" value="1"/>
</dbReference>
<reference evidence="6" key="1">
    <citation type="submission" date="2022-12" db="EMBL/GenBank/DDBJ databases">
        <title>Genome sequence of SJ11.</title>
        <authorList>
            <person name="Woo H."/>
        </authorList>
    </citation>
    <scope>NUCLEOTIDE SEQUENCE</scope>
    <source>
        <strain evidence="6">SJ11</strain>
    </source>
</reference>
<keyword evidence="4" id="KW-0234">DNA repair</keyword>